<dbReference type="Proteomes" id="UP001589894">
    <property type="component" value="Unassembled WGS sequence"/>
</dbReference>
<dbReference type="SUPFAM" id="SSF53448">
    <property type="entry name" value="Nucleotide-diphospho-sugar transferases"/>
    <property type="match status" value="1"/>
</dbReference>
<evidence type="ECO:0000313" key="3">
    <source>
        <dbReference type="EMBL" id="MFC0568036.1"/>
    </source>
</evidence>
<accession>A0ABV6P4R5</accession>
<feature type="region of interest" description="Disordered" evidence="1">
    <location>
        <begin position="340"/>
        <end position="370"/>
    </location>
</feature>
<evidence type="ECO:0000313" key="4">
    <source>
        <dbReference type="Proteomes" id="UP001589894"/>
    </source>
</evidence>
<dbReference type="CDD" id="cd00761">
    <property type="entry name" value="Glyco_tranf_GTA_type"/>
    <property type="match status" value="1"/>
</dbReference>
<name>A0ABV6P4R5_9ACTN</name>
<evidence type="ECO:0000259" key="2">
    <source>
        <dbReference type="Pfam" id="PF00535"/>
    </source>
</evidence>
<protein>
    <submittedName>
        <fullName evidence="3">Glycosyltransferase family 2 protein</fullName>
    </submittedName>
</protein>
<organism evidence="3 4">
    <name type="scientific">Plantactinospora siamensis</name>
    <dbReference type="NCBI Taxonomy" id="555372"/>
    <lineage>
        <taxon>Bacteria</taxon>
        <taxon>Bacillati</taxon>
        <taxon>Actinomycetota</taxon>
        <taxon>Actinomycetes</taxon>
        <taxon>Micromonosporales</taxon>
        <taxon>Micromonosporaceae</taxon>
        <taxon>Plantactinospora</taxon>
    </lineage>
</organism>
<feature type="domain" description="Glycosyltransferase 2-like" evidence="2">
    <location>
        <begin position="14"/>
        <end position="136"/>
    </location>
</feature>
<evidence type="ECO:0000256" key="1">
    <source>
        <dbReference type="SAM" id="MobiDB-lite"/>
    </source>
</evidence>
<dbReference type="RefSeq" id="WP_377343440.1">
    <property type="nucleotide sequence ID" value="NZ_JBHLUE010000026.1"/>
</dbReference>
<dbReference type="EMBL" id="JBHLUE010000026">
    <property type="protein sequence ID" value="MFC0568036.1"/>
    <property type="molecule type" value="Genomic_DNA"/>
</dbReference>
<gene>
    <name evidence="3" type="ORF">ACFFHU_28315</name>
</gene>
<dbReference type="InterPro" id="IPR029044">
    <property type="entry name" value="Nucleotide-diphossugar_trans"/>
</dbReference>
<dbReference type="Gene3D" id="3.90.550.10">
    <property type="entry name" value="Spore Coat Polysaccharide Biosynthesis Protein SpsA, Chain A"/>
    <property type="match status" value="1"/>
</dbReference>
<dbReference type="PANTHER" id="PTHR22916:SF3">
    <property type="entry name" value="UDP-GLCNAC:BETAGAL BETA-1,3-N-ACETYLGLUCOSAMINYLTRANSFERASE-LIKE PROTEIN 1"/>
    <property type="match status" value="1"/>
</dbReference>
<comment type="caution">
    <text evidence="3">The sequence shown here is derived from an EMBL/GenBank/DDBJ whole genome shotgun (WGS) entry which is preliminary data.</text>
</comment>
<dbReference type="PANTHER" id="PTHR22916">
    <property type="entry name" value="GLYCOSYLTRANSFERASE"/>
    <property type="match status" value="1"/>
</dbReference>
<reference evidence="3 4" key="1">
    <citation type="submission" date="2024-09" db="EMBL/GenBank/DDBJ databases">
        <authorList>
            <person name="Sun Q."/>
            <person name="Mori K."/>
        </authorList>
    </citation>
    <scope>NUCLEOTIDE SEQUENCE [LARGE SCALE GENOMIC DNA]</scope>
    <source>
        <strain evidence="3 4">TBRC 2205</strain>
    </source>
</reference>
<dbReference type="Pfam" id="PF00535">
    <property type="entry name" value="Glycos_transf_2"/>
    <property type="match status" value="1"/>
</dbReference>
<proteinExistence type="predicted"/>
<dbReference type="InterPro" id="IPR001173">
    <property type="entry name" value="Glyco_trans_2-like"/>
</dbReference>
<feature type="compositionally biased region" description="Low complexity" evidence="1">
    <location>
        <begin position="340"/>
        <end position="362"/>
    </location>
</feature>
<keyword evidence="4" id="KW-1185">Reference proteome</keyword>
<sequence>MTASAPTGRNALLSVVIPVYGVESFLGSCLDSVLADGTADLEVVAVDDASPDGCPALLDRYADADPRVRVLHLEANVGLGRARNAGLDRATGDYVWFVDGDDTLPPGSVDAVLTALRAHRPDVLLIDHLRVYDRDGRSETDPSGRILRGITAAGPLSGAPELLEFQHAAWNKVVRRAHLVERGLRFHPGWYEDCAFSHPLLVGAGTIAALDRVCYHYRQRVTGGITRTVSRRHFDVFDQYERVFAELDRIGPAAEPFRARLFRLMVDHYLVIVGNHSRLPERDRADFFHRAAGHFRRYRPADGYPTPGGLAGLKHRFLATDAYWAYAALRRAYRLAGARGGAAPADGPEAGAATAPPTADGGRQSRVRAQ</sequence>